<dbReference type="Pfam" id="PF07396">
    <property type="entry name" value="Porin_O_P"/>
    <property type="match status" value="1"/>
</dbReference>
<dbReference type="AlphaFoldDB" id="A0A2S2E4R6"/>
<accession>A0A2S2E4R6</accession>
<feature type="compositionally biased region" description="Basic and acidic residues" evidence="1">
    <location>
        <begin position="62"/>
        <end position="74"/>
    </location>
</feature>
<keyword evidence="4" id="KW-1185">Reference proteome</keyword>
<feature type="chain" id="PRO_5015583660" description="Carbohydrate porin" evidence="2">
    <location>
        <begin position="21"/>
        <end position="456"/>
    </location>
</feature>
<keyword evidence="2" id="KW-0732">Signal</keyword>
<proteinExistence type="predicted"/>
<sequence>MKRKLLGLAVAALLPLSAQAQQTSVSQDELDSVMEQVRQLQQQVKALQAKLEQQQSSDDTEPSSKPDPDKHTIDRVSVSSQERREFIDARLGELEEEVKDAQNPPIRVGGAVRFQYVYADYDADNRDRAGDLDFDLVRIDFNGEINDVILAAQYRWFQYMEAVQKAYVGYNFTDHWQGQVGIINVPYGNIPYNSHNYFFSSNFYVGLEDNPESGINFQYRSKDWDWDIGFMKGDEQGGVDGFVDSRADRYAYDAVGIRLDGEGIYDAPSLQVAKSNYWAVRGARKFHFADGDKLELGLSTQIGDLHDGNDSVGDREVYGAHARFNSGPWELMGMVSRYDFDTDVANQGIVTGAYAYFDTMPSAATLYTANVAYDLPVNIGPVSALRFYDNFSLMSAKNGLEDDTFMNVLGMAVSAGGLYTYFDIVTAENHPFVGGTMGADGGQTNTRFNINFGYYF</sequence>
<dbReference type="RefSeq" id="WP_239421276.1">
    <property type="nucleotide sequence ID" value="NZ_CP029347.1"/>
</dbReference>
<organism evidence="3 4">
    <name type="scientific">Saliniradius amylolyticus</name>
    <dbReference type="NCBI Taxonomy" id="2183582"/>
    <lineage>
        <taxon>Bacteria</taxon>
        <taxon>Pseudomonadati</taxon>
        <taxon>Pseudomonadota</taxon>
        <taxon>Gammaproteobacteria</taxon>
        <taxon>Alteromonadales</taxon>
        <taxon>Alteromonadaceae</taxon>
        <taxon>Saliniradius</taxon>
    </lineage>
</organism>
<evidence type="ECO:0000256" key="1">
    <source>
        <dbReference type="SAM" id="MobiDB-lite"/>
    </source>
</evidence>
<evidence type="ECO:0000313" key="3">
    <source>
        <dbReference type="EMBL" id="AWL12512.1"/>
    </source>
</evidence>
<dbReference type="KEGG" id="salh:HMF8227_02047"/>
<evidence type="ECO:0000256" key="2">
    <source>
        <dbReference type="SAM" id="SignalP"/>
    </source>
</evidence>
<gene>
    <name evidence="3" type="ORF">HMF8227_02047</name>
</gene>
<evidence type="ECO:0008006" key="5">
    <source>
        <dbReference type="Google" id="ProtNLM"/>
    </source>
</evidence>
<dbReference type="Proteomes" id="UP000245728">
    <property type="component" value="Chromosome"/>
</dbReference>
<feature type="region of interest" description="Disordered" evidence="1">
    <location>
        <begin position="49"/>
        <end position="77"/>
    </location>
</feature>
<evidence type="ECO:0000313" key="4">
    <source>
        <dbReference type="Proteomes" id="UP000245728"/>
    </source>
</evidence>
<dbReference type="InterPro" id="IPR010870">
    <property type="entry name" value="Porin_O/P"/>
</dbReference>
<feature type="signal peptide" evidence="2">
    <location>
        <begin position="1"/>
        <end position="20"/>
    </location>
</feature>
<name>A0A2S2E4R6_9ALTE</name>
<protein>
    <recommendedName>
        <fullName evidence="5">Carbohydrate porin</fullName>
    </recommendedName>
</protein>
<dbReference type="EMBL" id="CP029347">
    <property type="protein sequence ID" value="AWL12512.1"/>
    <property type="molecule type" value="Genomic_DNA"/>
</dbReference>
<reference evidence="3 4" key="1">
    <citation type="submission" date="2018-05" db="EMBL/GenBank/DDBJ databases">
        <title>Salinimonas sp. HMF8227 Genome sequencing and assembly.</title>
        <authorList>
            <person name="Kang H."/>
            <person name="Kang J."/>
            <person name="Cha I."/>
            <person name="Kim H."/>
            <person name="Joh K."/>
        </authorList>
    </citation>
    <scope>NUCLEOTIDE SEQUENCE [LARGE SCALE GENOMIC DNA]</scope>
    <source>
        <strain evidence="3 4">HMF8227</strain>
    </source>
</reference>